<proteinExistence type="inferred from homology"/>
<keyword evidence="5" id="KW-0410">Iron transport</keyword>
<keyword evidence="19" id="KW-1185">Reference proteome</keyword>
<dbReference type="InterPro" id="IPR000531">
    <property type="entry name" value="Beta-barrel_TonB"/>
</dbReference>
<dbReference type="Gene3D" id="2.40.170.20">
    <property type="entry name" value="TonB-dependent receptor, beta-barrel domain"/>
    <property type="match status" value="1"/>
</dbReference>
<dbReference type="InterPro" id="IPR036942">
    <property type="entry name" value="Beta-barrel_TonB_sf"/>
</dbReference>
<dbReference type="InterPro" id="IPR037066">
    <property type="entry name" value="Plug_dom_sf"/>
</dbReference>
<gene>
    <name evidence="18" type="ORF">H8R27_04885</name>
</gene>
<keyword evidence="10 15" id="KW-0798">TonB box</keyword>
<sequence length="774" mass="86486">MKNKNRFAVLFLLITMISYCQEKNSIAGNVKTSDGIPARQIKLVIDDFKIETQSDVKGYYQFDDITLKQELKISLYANGIVVHTETIKVNSGHNEINFTLVSKVTELNEIIIKGVAFNRFIGKESQDVAKIPLKNTENPQVYSVVPKEIIKSQLLIDNKDVVNNAAGVVAFNNPTGAVTAWIRGFETRNAVRNGMATQFRAETDPINIERVEVIKGPSGTLYGANAVSFGGLINKVTKTPNDVPKSEAAIFAGSYGLLRFTLDANKPLNDDKTALFRINASHSDQETFQDIGYAKNTTIAPSFLYKVSDRFQILAEAELATISRTQQPYPFFTSGVTFTNFKDIPISYKKYIGGNDVDSKTNITNLFLKGTYKISDSWTSTTNVNSSKGYVDYSYQLYPRWVDDHTIIRNVGLYSGRKLSYFQLQQNFNGDFKLGSIRNRVLAGADYTQNSTQLNFTWAQYDQIDINTDFAPIIKAKIDGILATKNAGHWDNTQSSISAYFSDVINFTPRLSAMLSARVDHFINSPSIENNVKVKDDFEQTFLSPKIGMVYEIVKDNVFVFGNYMNGFINQGPVDQPDGSQFRLAPKEANQKELGVKTEFLDKRVSTTLSAYEIKIGNATWVDALGFTQQNGEQKSKGFEFEVTSQLTNNFNVITGIGYNENKFISGEASLIDKRVAGAPKNIYNLWVDYKIKGGFAKNLRVGFGGNHVGDVFWNASNTMTIPSYTIANSAITYEKGLWSLGLKLNNLTNQKFWNSDAQPQALRNVVCTMSFKF</sequence>
<name>A0ABR7IWQ5_9FLAO</name>
<evidence type="ECO:0000256" key="8">
    <source>
        <dbReference type="ARBA" id="ARBA00023004"/>
    </source>
</evidence>
<evidence type="ECO:0000259" key="17">
    <source>
        <dbReference type="Pfam" id="PF07715"/>
    </source>
</evidence>
<dbReference type="Pfam" id="PF00593">
    <property type="entry name" value="TonB_dep_Rec_b-barrel"/>
    <property type="match status" value="1"/>
</dbReference>
<reference evidence="18 19" key="1">
    <citation type="submission" date="2020-08" db="EMBL/GenBank/DDBJ databases">
        <title>Description of novel Flavobacterium F-408 isolate.</title>
        <authorList>
            <person name="Saticioglu I.B."/>
            <person name="Duman M."/>
            <person name="Altun S."/>
        </authorList>
    </citation>
    <scope>NUCLEOTIDE SEQUENCE [LARGE SCALE GENOMIC DNA]</scope>
    <source>
        <strain evidence="18 19">F-408</strain>
    </source>
</reference>
<keyword evidence="7" id="KW-0732">Signal</keyword>
<evidence type="ECO:0000313" key="19">
    <source>
        <dbReference type="Proteomes" id="UP000605990"/>
    </source>
</evidence>
<evidence type="ECO:0000256" key="2">
    <source>
        <dbReference type="ARBA" id="ARBA00009810"/>
    </source>
</evidence>
<keyword evidence="3 14" id="KW-0813">Transport</keyword>
<evidence type="ECO:0000256" key="12">
    <source>
        <dbReference type="ARBA" id="ARBA00023170"/>
    </source>
</evidence>
<dbReference type="PANTHER" id="PTHR32552">
    <property type="entry name" value="FERRICHROME IRON RECEPTOR-RELATED"/>
    <property type="match status" value="1"/>
</dbReference>
<dbReference type="PANTHER" id="PTHR32552:SF68">
    <property type="entry name" value="FERRICHROME OUTER MEMBRANE TRANSPORTER_PHAGE RECEPTOR"/>
    <property type="match status" value="1"/>
</dbReference>
<dbReference type="PROSITE" id="PS52016">
    <property type="entry name" value="TONB_DEPENDENT_REC_3"/>
    <property type="match status" value="1"/>
</dbReference>
<dbReference type="InterPro" id="IPR010105">
    <property type="entry name" value="TonB_sidphr_rcpt"/>
</dbReference>
<keyword evidence="6 14" id="KW-0812">Transmembrane</keyword>
<keyword evidence="13 14" id="KW-0998">Cell outer membrane</keyword>
<feature type="domain" description="TonB-dependent receptor plug" evidence="17">
    <location>
        <begin position="136"/>
        <end position="227"/>
    </location>
</feature>
<dbReference type="RefSeq" id="WP_166126758.1">
    <property type="nucleotide sequence ID" value="NZ_JAANOQ010000003.1"/>
</dbReference>
<dbReference type="SUPFAM" id="SSF49464">
    <property type="entry name" value="Carboxypeptidase regulatory domain-like"/>
    <property type="match status" value="1"/>
</dbReference>
<protein>
    <submittedName>
        <fullName evidence="18">TonB-dependent siderophore receptor</fullName>
    </submittedName>
</protein>
<evidence type="ECO:0000256" key="9">
    <source>
        <dbReference type="ARBA" id="ARBA00023065"/>
    </source>
</evidence>
<dbReference type="SUPFAM" id="SSF56935">
    <property type="entry name" value="Porins"/>
    <property type="match status" value="1"/>
</dbReference>
<dbReference type="Pfam" id="PF07715">
    <property type="entry name" value="Plug"/>
    <property type="match status" value="1"/>
</dbReference>
<dbReference type="Gene3D" id="2.170.130.10">
    <property type="entry name" value="TonB-dependent receptor, plug domain"/>
    <property type="match status" value="1"/>
</dbReference>
<evidence type="ECO:0000256" key="14">
    <source>
        <dbReference type="PROSITE-ProRule" id="PRU01360"/>
    </source>
</evidence>
<dbReference type="EMBL" id="JACRUN010000002">
    <property type="protein sequence ID" value="MBC5834216.1"/>
    <property type="molecule type" value="Genomic_DNA"/>
</dbReference>
<dbReference type="InterPro" id="IPR008969">
    <property type="entry name" value="CarboxyPept-like_regulatory"/>
</dbReference>
<evidence type="ECO:0000256" key="4">
    <source>
        <dbReference type="ARBA" id="ARBA00022452"/>
    </source>
</evidence>
<evidence type="ECO:0000256" key="10">
    <source>
        <dbReference type="ARBA" id="ARBA00023077"/>
    </source>
</evidence>
<keyword evidence="4 14" id="KW-1134">Transmembrane beta strand</keyword>
<evidence type="ECO:0000256" key="15">
    <source>
        <dbReference type="RuleBase" id="RU003357"/>
    </source>
</evidence>
<dbReference type="InterPro" id="IPR012910">
    <property type="entry name" value="Plug_dom"/>
</dbReference>
<evidence type="ECO:0000313" key="18">
    <source>
        <dbReference type="EMBL" id="MBC5834216.1"/>
    </source>
</evidence>
<evidence type="ECO:0000256" key="7">
    <source>
        <dbReference type="ARBA" id="ARBA00022729"/>
    </source>
</evidence>
<dbReference type="InterPro" id="IPR039426">
    <property type="entry name" value="TonB-dep_rcpt-like"/>
</dbReference>
<comment type="similarity">
    <text evidence="2 14 15">Belongs to the TonB-dependent receptor family.</text>
</comment>
<keyword evidence="12 18" id="KW-0675">Receptor</keyword>
<evidence type="ECO:0000256" key="5">
    <source>
        <dbReference type="ARBA" id="ARBA00022496"/>
    </source>
</evidence>
<dbReference type="Proteomes" id="UP000605990">
    <property type="component" value="Unassembled WGS sequence"/>
</dbReference>
<evidence type="ECO:0000256" key="1">
    <source>
        <dbReference type="ARBA" id="ARBA00004571"/>
    </source>
</evidence>
<evidence type="ECO:0000259" key="16">
    <source>
        <dbReference type="Pfam" id="PF00593"/>
    </source>
</evidence>
<organism evidence="18 19">
    <name type="scientific">Flavobacterium bernardetii</name>
    <dbReference type="NCBI Taxonomy" id="2813823"/>
    <lineage>
        <taxon>Bacteria</taxon>
        <taxon>Pseudomonadati</taxon>
        <taxon>Bacteroidota</taxon>
        <taxon>Flavobacteriia</taxon>
        <taxon>Flavobacteriales</taxon>
        <taxon>Flavobacteriaceae</taxon>
        <taxon>Flavobacterium</taxon>
    </lineage>
</organism>
<keyword evidence="11 14" id="KW-0472">Membrane</keyword>
<dbReference type="NCBIfam" id="TIGR01783">
    <property type="entry name" value="TonB-siderophor"/>
    <property type="match status" value="1"/>
</dbReference>
<keyword evidence="8" id="KW-0408">Iron</keyword>
<accession>A0ABR7IWQ5</accession>
<feature type="domain" description="TonB-dependent receptor-like beta-barrel" evidence="16">
    <location>
        <begin position="337"/>
        <end position="748"/>
    </location>
</feature>
<evidence type="ECO:0000256" key="3">
    <source>
        <dbReference type="ARBA" id="ARBA00022448"/>
    </source>
</evidence>
<dbReference type="CDD" id="cd01347">
    <property type="entry name" value="ligand_gated_channel"/>
    <property type="match status" value="1"/>
</dbReference>
<keyword evidence="9" id="KW-0406">Ion transport</keyword>
<comment type="caution">
    <text evidence="18">The sequence shown here is derived from an EMBL/GenBank/DDBJ whole genome shotgun (WGS) entry which is preliminary data.</text>
</comment>
<evidence type="ECO:0000256" key="11">
    <source>
        <dbReference type="ARBA" id="ARBA00023136"/>
    </source>
</evidence>
<evidence type="ECO:0000256" key="13">
    <source>
        <dbReference type="ARBA" id="ARBA00023237"/>
    </source>
</evidence>
<evidence type="ECO:0000256" key="6">
    <source>
        <dbReference type="ARBA" id="ARBA00022692"/>
    </source>
</evidence>
<comment type="subcellular location">
    <subcellularLocation>
        <location evidence="1 14">Cell outer membrane</location>
        <topology evidence="1 14">Multi-pass membrane protein</topology>
    </subcellularLocation>
</comment>